<name>A0A1J1IQ91_9DIPT</name>
<organism evidence="1 2">
    <name type="scientific">Clunio marinus</name>
    <dbReference type="NCBI Taxonomy" id="568069"/>
    <lineage>
        <taxon>Eukaryota</taxon>
        <taxon>Metazoa</taxon>
        <taxon>Ecdysozoa</taxon>
        <taxon>Arthropoda</taxon>
        <taxon>Hexapoda</taxon>
        <taxon>Insecta</taxon>
        <taxon>Pterygota</taxon>
        <taxon>Neoptera</taxon>
        <taxon>Endopterygota</taxon>
        <taxon>Diptera</taxon>
        <taxon>Nematocera</taxon>
        <taxon>Chironomoidea</taxon>
        <taxon>Chironomidae</taxon>
        <taxon>Clunio</taxon>
    </lineage>
</organism>
<protein>
    <submittedName>
        <fullName evidence="1">CLUMA_CG015519, isoform A</fullName>
    </submittedName>
</protein>
<reference evidence="1 2" key="1">
    <citation type="submission" date="2015-04" db="EMBL/GenBank/DDBJ databases">
        <authorList>
            <person name="Syromyatnikov M.Y."/>
            <person name="Popov V.N."/>
        </authorList>
    </citation>
    <scope>NUCLEOTIDE SEQUENCE [LARGE SCALE GENOMIC DNA]</scope>
</reference>
<dbReference type="EMBL" id="CVRI01000057">
    <property type="protein sequence ID" value="CRL02403.1"/>
    <property type="molecule type" value="Genomic_DNA"/>
</dbReference>
<evidence type="ECO:0000313" key="2">
    <source>
        <dbReference type="Proteomes" id="UP000183832"/>
    </source>
</evidence>
<gene>
    <name evidence="1" type="ORF">CLUMA_CG015519</name>
</gene>
<proteinExistence type="predicted"/>
<evidence type="ECO:0000313" key="1">
    <source>
        <dbReference type="EMBL" id="CRL02403.1"/>
    </source>
</evidence>
<sequence>MRINLVTLFCWGRSCGIKDCINKCQSCGMRNITGENKTLNLCGFFGFLYHLELRFRNKKRSNFFTLSVNTSSLVSGLYT</sequence>
<dbReference type="Proteomes" id="UP000183832">
    <property type="component" value="Unassembled WGS sequence"/>
</dbReference>
<accession>A0A1J1IQ91</accession>
<keyword evidence="2" id="KW-1185">Reference proteome</keyword>
<dbReference type="AlphaFoldDB" id="A0A1J1IQ91"/>